<evidence type="ECO:0000313" key="4">
    <source>
        <dbReference type="Proteomes" id="UP000008810"/>
    </source>
</evidence>
<keyword evidence="1" id="KW-1133">Transmembrane helix</keyword>
<reference evidence="2" key="2">
    <citation type="submission" date="2017-06" db="EMBL/GenBank/DDBJ databases">
        <title>WGS assembly of Brachypodium distachyon.</title>
        <authorList>
            <consortium name="The International Brachypodium Initiative"/>
            <person name="Lucas S."/>
            <person name="Harmon-Smith M."/>
            <person name="Lail K."/>
            <person name="Tice H."/>
            <person name="Grimwood J."/>
            <person name="Bruce D."/>
            <person name="Barry K."/>
            <person name="Shu S."/>
            <person name="Lindquist E."/>
            <person name="Wang M."/>
            <person name="Pitluck S."/>
            <person name="Vogel J.P."/>
            <person name="Garvin D.F."/>
            <person name="Mockler T.C."/>
            <person name="Schmutz J."/>
            <person name="Rokhsar D."/>
            <person name="Bevan M.W."/>
        </authorList>
    </citation>
    <scope>NUCLEOTIDE SEQUENCE</scope>
    <source>
        <strain evidence="2">Bd21</strain>
    </source>
</reference>
<gene>
    <name evidence="2" type="ORF">BRADI_1g21146v3</name>
</gene>
<reference evidence="3" key="3">
    <citation type="submission" date="2018-08" db="UniProtKB">
        <authorList>
            <consortium name="EnsemblPlants"/>
        </authorList>
    </citation>
    <scope>IDENTIFICATION</scope>
    <source>
        <strain evidence="3">cv. Bd21</strain>
    </source>
</reference>
<feature type="transmembrane region" description="Helical" evidence="1">
    <location>
        <begin position="39"/>
        <end position="56"/>
    </location>
</feature>
<evidence type="ECO:0000256" key="1">
    <source>
        <dbReference type="SAM" id="Phobius"/>
    </source>
</evidence>
<dbReference type="EMBL" id="CM000880">
    <property type="protein sequence ID" value="KQK15191.1"/>
    <property type="molecule type" value="Genomic_DNA"/>
</dbReference>
<keyword evidence="4" id="KW-1185">Reference proteome</keyword>
<dbReference type="InParanoid" id="A0A0Q3GW31"/>
<sequence>MFCGLYYQILTTLSNINLTCLGVVVGTTLSNINVSWSCSGQYLFIPVILSIYTIIFRRKRLLSSEKVDSREKIFRRNLFLKDVWFSSKKTKEMMF</sequence>
<evidence type="ECO:0000313" key="3">
    <source>
        <dbReference type="EnsemblPlants" id="KQK15191"/>
    </source>
</evidence>
<organism evidence="2">
    <name type="scientific">Brachypodium distachyon</name>
    <name type="common">Purple false brome</name>
    <name type="synonym">Trachynia distachya</name>
    <dbReference type="NCBI Taxonomy" id="15368"/>
    <lineage>
        <taxon>Eukaryota</taxon>
        <taxon>Viridiplantae</taxon>
        <taxon>Streptophyta</taxon>
        <taxon>Embryophyta</taxon>
        <taxon>Tracheophyta</taxon>
        <taxon>Spermatophyta</taxon>
        <taxon>Magnoliopsida</taxon>
        <taxon>Liliopsida</taxon>
        <taxon>Poales</taxon>
        <taxon>Poaceae</taxon>
        <taxon>BOP clade</taxon>
        <taxon>Pooideae</taxon>
        <taxon>Stipodae</taxon>
        <taxon>Brachypodieae</taxon>
        <taxon>Brachypodium</taxon>
    </lineage>
</organism>
<keyword evidence="1" id="KW-0812">Transmembrane</keyword>
<evidence type="ECO:0000313" key="2">
    <source>
        <dbReference type="EMBL" id="KQK15191.1"/>
    </source>
</evidence>
<name>A0A0Q3GW31_BRADI</name>
<reference evidence="2 3" key="1">
    <citation type="journal article" date="2010" name="Nature">
        <title>Genome sequencing and analysis of the model grass Brachypodium distachyon.</title>
        <authorList>
            <consortium name="International Brachypodium Initiative"/>
        </authorList>
    </citation>
    <scope>NUCLEOTIDE SEQUENCE [LARGE SCALE GENOMIC DNA]</scope>
    <source>
        <strain evidence="2 3">Bd21</strain>
    </source>
</reference>
<protein>
    <submittedName>
        <fullName evidence="2 3">Uncharacterized protein</fullName>
    </submittedName>
</protein>
<proteinExistence type="predicted"/>
<dbReference type="Proteomes" id="UP000008810">
    <property type="component" value="Chromosome 1"/>
</dbReference>
<keyword evidence="1" id="KW-0472">Membrane</keyword>
<accession>A0A0Q3GW31</accession>
<dbReference type="AlphaFoldDB" id="A0A0Q3GW31"/>
<dbReference type="EnsemblPlants" id="KQK15191">
    <property type="protein sequence ID" value="KQK15191"/>
    <property type="gene ID" value="BRADI_1g21146v3"/>
</dbReference>
<dbReference type="Gramene" id="KQK15191">
    <property type="protein sequence ID" value="KQK15191"/>
    <property type="gene ID" value="BRADI_1g21146v3"/>
</dbReference>